<comment type="similarity">
    <text evidence="2 6">Belongs to the complex I LYR family. SDHAF3 subfamily.</text>
</comment>
<accession>A0ABR4MWA4</accession>
<comment type="subunit">
    <text evidence="6">Interacts with the iron-sulfur protein subunit within the SDH catalytic dimer.</text>
</comment>
<evidence type="ECO:0000256" key="3">
    <source>
        <dbReference type="ARBA" id="ARBA00022946"/>
    </source>
</evidence>
<name>A0ABR4MWA4_9FUNG</name>
<comment type="function">
    <text evidence="6">Plays an essential role in the assembly of succinate dehydrogenase (SDH), an enzyme complex (also referred to as respiratory complex II) that is a component of both the tricarboxylic acid (TCA) cycle and the mitochondrial electron transport chain, and which couples the oxidation of succinate to fumarate with the reduction of ubiquinone (coenzyme Q) to ubiquinol. Promotes maturation of the iron-sulfur protein subunit of the SDH catalytic dimer, protecting it from the deleterious effects of oxidants. May act together with SDHAF1.</text>
</comment>
<dbReference type="InterPro" id="IPR008381">
    <property type="entry name" value="SDHAF3/Sdh7"/>
</dbReference>
<protein>
    <recommendedName>
        <fullName evidence="6">Succinate dehydrogenase assembly factor 3</fullName>
        <shortName evidence="6">SDH assembly factor 3</shortName>
        <shortName evidence="6">SDHAF3</shortName>
    </recommendedName>
</protein>
<gene>
    <name evidence="7" type="primary">ACN9</name>
    <name evidence="7" type="ORF">HK105_209025</name>
</gene>
<evidence type="ECO:0000256" key="5">
    <source>
        <dbReference type="ARBA" id="ARBA00023186"/>
    </source>
</evidence>
<reference evidence="7 8" key="1">
    <citation type="submission" date="2023-09" db="EMBL/GenBank/DDBJ databases">
        <title>Pangenome analysis of Batrachochytrium dendrobatidis and related Chytrids.</title>
        <authorList>
            <person name="Yacoub M.N."/>
            <person name="Stajich J.E."/>
            <person name="James T.Y."/>
        </authorList>
    </citation>
    <scope>NUCLEOTIDE SEQUENCE [LARGE SCALE GENOMIC DNA]</scope>
    <source>
        <strain evidence="7 8">JEL0888</strain>
    </source>
</reference>
<sequence length="99" mass="10907">MAVVPRTALKFMGDQYLRDEFARHRTAAPEYIPGFIKGWTAYRDTLAQQLDEASERVKGEAIPVGAKLEPGELDSLSPQQLGQLYALKQAAKSNKDGDA</sequence>
<evidence type="ECO:0000256" key="1">
    <source>
        <dbReference type="ARBA" id="ARBA00004305"/>
    </source>
</evidence>
<dbReference type="PANTHER" id="PTHR13137:SF6">
    <property type="entry name" value="SUCCINATE DEHYDROGENASE ASSEMBLY FACTOR 3, MITOCHONDRIAL"/>
    <property type="match status" value="1"/>
</dbReference>
<keyword evidence="5 6" id="KW-0143">Chaperone</keyword>
<evidence type="ECO:0000313" key="8">
    <source>
        <dbReference type="Proteomes" id="UP001527925"/>
    </source>
</evidence>
<proteinExistence type="inferred from homology"/>
<organism evidence="7 8">
    <name type="scientific">Polyrhizophydium stewartii</name>
    <dbReference type="NCBI Taxonomy" id="2732419"/>
    <lineage>
        <taxon>Eukaryota</taxon>
        <taxon>Fungi</taxon>
        <taxon>Fungi incertae sedis</taxon>
        <taxon>Chytridiomycota</taxon>
        <taxon>Chytridiomycota incertae sedis</taxon>
        <taxon>Chytridiomycetes</taxon>
        <taxon>Rhizophydiales</taxon>
        <taxon>Rhizophydiales incertae sedis</taxon>
        <taxon>Polyrhizophydium</taxon>
    </lineage>
</organism>
<keyword evidence="3" id="KW-0809">Transit peptide</keyword>
<dbReference type="Proteomes" id="UP001527925">
    <property type="component" value="Unassembled WGS sequence"/>
</dbReference>
<evidence type="ECO:0000256" key="4">
    <source>
        <dbReference type="ARBA" id="ARBA00023128"/>
    </source>
</evidence>
<comment type="caution">
    <text evidence="7">The sequence shown here is derived from an EMBL/GenBank/DDBJ whole genome shotgun (WGS) entry which is preliminary data.</text>
</comment>
<keyword evidence="8" id="KW-1185">Reference proteome</keyword>
<evidence type="ECO:0000256" key="6">
    <source>
        <dbReference type="RuleBase" id="RU368039"/>
    </source>
</evidence>
<dbReference type="Pfam" id="PF13233">
    <property type="entry name" value="Complex1_LYR_2"/>
    <property type="match status" value="1"/>
</dbReference>
<evidence type="ECO:0000313" key="7">
    <source>
        <dbReference type="EMBL" id="KAL2911494.1"/>
    </source>
</evidence>
<comment type="subcellular location">
    <subcellularLocation>
        <location evidence="1 6">Mitochondrion matrix</location>
    </subcellularLocation>
</comment>
<evidence type="ECO:0000256" key="2">
    <source>
        <dbReference type="ARBA" id="ARBA00006020"/>
    </source>
</evidence>
<dbReference type="EMBL" id="JADGIZ020000105">
    <property type="protein sequence ID" value="KAL2911494.1"/>
    <property type="molecule type" value="Genomic_DNA"/>
</dbReference>
<dbReference type="PANTHER" id="PTHR13137">
    <property type="entry name" value="DC11 ACN9 HOMOLOG"/>
    <property type="match status" value="1"/>
</dbReference>
<keyword evidence="4 6" id="KW-0496">Mitochondrion</keyword>